<dbReference type="Proteomes" id="UP000199095">
    <property type="component" value="Unassembled WGS sequence"/>
</dbReference>
<sequence>MNQMDIQVVQNEDQLKDAYKVRKIVFIEEQGVSPDLEMDEHDSSATHFVGYKNGIPVAASRLRYLDQYGKLERICVLKEERNHHYGQQMIQAMEEVIRENQYRKSKLNAQTHAEGFYQSLGYKTISDEFMDAGIPHVTMVKTLKTN</sequence>
<dbReference type="PROSITE" id="PS51186">
    <property type="entry name" value="GNAT"/>
    <property type="match status" value="1"/>
</dbReference>
<evidence type="ECO:0000259" key="1">
    <source>
        <dbReference type="PROSITE" id="PS51186"/>
    </source>
</evidence>
<dbReference type="STRING" id="237682.SAMN05421676_105277"/>
<dbReference type="Gene3D" id="3.40.630.30">
    <property type="match status" value="1"/>
</dbReference>
<dbReference type="PANTHER" id="PTHR13355">
    <property type="entry name" value="GLUCOSAMINE 6-PHOSPHATE N-ACETYLTRANSFERASE"/>
    <property type="match status" value="1"/>
</dbReference>
<dbReference type="PANTHER" id="PTHR13355:SF11">
    <property type="entry name" value="GLUCOSAMINE 6-PHOSPHATE N-ACETYLTRANSFERASE"/>
    <property type="match status" value="1"/>
</dbReference>
<proteinExistence type="predicted"/>
<dbReference type="GO" id="GO:0004343">
    <property type="term" value="F:glucosamine 6-phosphate N-acetyltransferase activity"/>
    <property type="evidence" value="ECO:0007669"/>
    <property type="project" value="TreeGrafter"/>
</dbReference>
<reference evidence="3" key="1">
    <citation type="submission" date="2016-10" db="EMBL/GenBank/DDBJ databases">
        <authorList>
            <person name="Varghese N."/>
            <person name="Submissions S."/>
        </authorList>
    </citation>
    <scope>NUCLEOTIDE SEQUENCE [LARGE SCALE GENOMIC DNA]</scope>
    <source>
        <strain evidence="3">CGMCC 1.3566</strain>
    </source>
</reference>
<evidence type="ECO:0000313" key="2">
    <source>
        <dbReference type="EMBL" id="SET55602.1"/>
    </source>
</evidence>
<dbReference type="InterPro" id="IPR000182">
    <property type="entry name" value="GNAT_dom"/>
</dbReference>
<organism evidence="2 3">
    <name type="scientific">Salinibacillus kushneri</name>
    <dbReference type="NCBI Taxonomy" id="237682"/>
    <lineage>
        <taxon>Bacteria</taxon>
        <taxon>Bacillati</taxon>
        <taxon>Bacillota</taxon>
        <taxon>Bacilli</taxon>
        <taxon>Bacillales</taxon>
        <taxon>Bacillaceae</taxon>
        <taxon>Salinibacillus</taxon>
    </lineage>
</organism>
<feature type="domain" description="N-acetyltransferase" evidence="1">
    <location>
        <begin position="4"/>
        <end position="144"/>
    </location>
</feature>
<dbReference type="InterPro" id="IPR039143">
    <property type="entry name" value="GNPNAT1-like"/>
</dbReference>
<keyword evidence="3" id="KW-1185">Reference proteome</keyword>
<protein>
    <submittedName>
        <fullName evidence="2">Predicted N-acyltransferase, GNAT family</fullName>
    </submittedName>
</protein>
<keyword evidence="2" id="KW-0808">Transferase</keyword>
<evidence type="ECO:0000313" key="3">
    <source>
        <dbReference type="Proteomes" id="UP000199095"/>
    </source>
</evidence>
<accession>A0A1I0FCE8</accession>
<name>A0A1I0FCE8_9BACI</name>
<dbReference type="EMBL" id="FOHJ01000005">
    <property type="protein sequence ID" value="SET55602.1"/>
    <property type="molecule type" value="Genomic_DNA"/>
</dbReference>
<dbReference type="InterPro" id="IPR016181">
    <property type="entry name" value="Acyl_CoA_acyltransferase"/>
</dbReference>
<gene>
    <name evidence="2" type="ORF">SAMN05421676_105277</name>
</gene>
<keyword evidence="2" id="KW-0012">Acyltransferase</keyword>
<dbReference type="Pfam" id="PF13673">
    <property type="entry name" value="Acetyltransf_10"/>
    <property type="match status" value="1"/>
</dbReference>
<dbReference type="AlphaFoldDB" id="A0A1I0FCE8"/>
<dbReference type="SUPFAM" id="SSF55729">
    <property type="entry name" value="Acyl-CoA N-acyltransferases (Nat)"/>
    <property type="match status" value="1"/>
</dbReference>